<name>A0A5J5GNL7_9RHOB</name>
<organism evidence="3 4">
    <name type="scientific">Histidinibacterium aquaticum</name>
    <dbReference type="NCBI Taxonomy" id="2613962"/>
    <lineage>
        <taxon>Bacteria</taxon>
        <taxon>Pseudomonadati</taxon>
        <taxon>Pseudomonadota</taxon>
        <taxon>Alphaproteobacteria</taxon>
        <taxon>Rhodobacterales</taxon>
        <taxon>Paracoccaceae</taxon>
        <taxon>Histidinibacterium</taxon>
    </lineage>
</organism>
<sequence length="181" mass="19411">MKTLALLVVSPIVFGAAGYAAGLSIKPEAAEHASETATDTAEETHAATPEPEHEAPEEAAEAHTEADAHGEESEEMAVLRLGRMTLPIERAHSISYYVMDIAVAFGAPDLVEEYRADSGFTALRDASLSAIHRASETRLMHGAAVDSDQLAAFVAEELSQSFPDVEDVLFLSLYKQDVPRT</sequence>
<accession>A0A5J5GNL7</accession>
<evidence type="ECO:0008006" key="5">
    <source>
        <dbReference type="Google" id="ProtNLM"/>
    </source>
</evidence>
<dbReference type="RefSeq" id="WP_150443461.1">
    <property type="nucleotide sequence ID" value="NZ_VYQE01000001.1"/>
</dbReference>
<evidence type="ECO:0000256" key="2">
    <source>
        <dbReference type="SAM" id="SignalP"/>
    </source>
</evidence>
<dbReference type="EMBL" id="VYQE01000001">
    <property type="protein sequence ID" value="KAA9009976.1"/>
    <property type="molecule type" value="Genomic_DNA"/>
</dbReference>
<feature type="chain" id="PRO_5023811058" description="Flagellar protein FliL" evidence="2">
    <location>
        <begin position="21"/>
        <end position="181"/>
    </location>
</feature>
<dbReference type="Proteomes" id="UP000326554">
    <property type="component" value="Unassembled WGS sequence"/>
</dbReference>
<evidence type="ECO:0000256" key="1">
    <source>
        <dbReference type="SAM" id="MobiDB-lite"/>
    </source>
</evidence>
<reference evidence="3 4" key="1">
    <citation type="submission" date="2019-09" db="EMBL/GenBank/DDBJ databases">
        <authorList>
            <person name="Park J.-S."/>
            <person name="Choi H.-J."/>
        </authorList>
    </citation>
    <scope>NUCLEOTIDE SEQUENCE [LARGE SCALE GENOMIC DNA]</scope>
    <source>
        <strain evidence="3 4">176SS1-4</strain>
    </source>
</reference>
<feature type="signal peptide" evidence="2">
    <location>
        <begin position="1"/>
        <end position="20"/>
    </location>
</feature>
<proteinExistence type="predicted"/>
<feature type="region of interest" description="Disordered" evidence="1">
    <location>
        <begin position="30"/>
        <end position="75"/>
    </location>
</feature>
<feature type="compositionally biased region" description="Basic and acidic residues" evidence="1">
    <location>
        <begin position="42"/>
        <end position="71"/>
    </location>
</feature>
<evidence type="ECO:0000313" key="4">
    <source>
        <dbReference type="Proteomes" id="UP000326554"/>
    </source>
</evidence>
<keyword evidence="2" id="KW-0732">Signal</keyword>
<dbReference type="AlphaFoldDB" id="A0A5J5GNL7"/>
<evidence type="ECO:0000313" key="3">
    <source>
        <dbReference type="EMBL" id="KAA9009976.1"/>
    </source>
</evidence>
<protein>
    <recommendedName>
        <fullName evidence="5">Flagellar protein FliL</fullName>
    </recommendedName>
</protein>
<keyword evidence="4" id="KW-1185">Reference proteome</keyword>
<comment type="caution">
    <text evidence="3">The sequence shown here is derived from an EMBL/GenBank/DDBJ whole genome shotgun (WGS) entry which is preliminary data.</text>
</comment>
<gene>
    <name evidence="3" type="ORF">F3S47_01555</name>
</gene>